<evidence type="ECO:0000256" key="1">
    <source>
        <dbReference type="SAM" id="SignalP"/>
    </source>
</evidence>
<reference evidence="2 3" key="1">
    <citation type="journal article" date="2016" name="Nat. Commun.">
        <title>Thousands of microbial genomes shed light on interconnected biogeochemical processes in an aquifer system.</title>
        <authorList>
            <person name="Anantharaman K."/>
            <person name="Brown C.T."/>
            <person name="Hug L.A."/>
            <person name="Sharon I."/>
            <person name="Castelle C.J."/>
            <person name="Probst A.J."/>
            <person name="Thomas B.C."/>
            <person name="Singh A."/>
            <person name="Wilkins M.J."/>
            <person name="Karaoz U."/>
            <person name="Brodie E.L."/>
            <person name="Williams K.H."/>
            <person name="Hubbard S.S."/>
            <person name="Banfield J.F."/>
        </authorList>
    </citation>
    <scope>NUCLEOTIDE SEQUENCE [LARGE SCALE GENOMIC DNA]</scope>
</reference>
<organism evidence="2 3">
    <name type="scientific">candidate division WOR-3 bacterium RBG_13_43_14</name>
    <dbReference type="NCBI Taxonomy" id="1802590"/>
    <lineage>
        <taxon>Bacteria</taxon>
        <taxon>Bacteria division WOR-3</taxon>
    </lineage>
</organism>
<keyword evidence="1" id="KW-0732">Signal</keyword>
<evidence type="ECO:0000313" key="2">
    <source>
        <dbReference type="EMBL" id="OGC41827.1"/>
    </source>
</evidence>
<evidence type="ECO:0008006" key="4">
    <source>
        <dbReference type="Google" id="ProtNLM"/>
    </source>
</evidence>
<comment type="caution">
    <text evidence="2">The sequence shown here is derived from an EMBL/GenBank/DDBJ whole genome shotgun (WGS) entry which is preliminary data.</text>
</comment>
<gene>
    <name evidence="2" type="ORF">A2Y85_07160</name>
</gene>
<dbReference type="AlphaFoldDB" id="A0A1F4UAC6"/>
<feature type="signal peptide" evidence="1">
    <location>
        <begin position="1"/>
        <end position="29"/>
    </location>
</feature>
<name>A0A1F4UAC6_UNCW3</name>
<dbReference type="Proteomes" id="UP000177025">
    <property type="component" value="Unassembled WGS sequence"/>
</dbReference>
<evidence type="ECO:0000313" key="3">
    <source>
        <dbReference type="Proteomes" id="UP000177025"/>
    </source>
</evidence>
<sequence length="315" mass="35576">MYKILARYQKNIIMMLLSLGTVFVNFCSAQTREMFWCDYYRFATVFISYQDTITKKMNKSTGFMVNNYQNDSTRILVFCRHILGNTSHFDIKAPLRLMLQSGDTVMSTAVQRIRIVDTNGVRLWRALSDTHVDIAVVETGSAWKYANPGEKVIDKHHIEMDTSCFANKYELYEGDFVYFTGYPLGLAGEISPFPMTRFGVIASLHGEEILKRRLFIIDGSGFSGSSGSPVVLAPISIVQSPYVIGGGKKLIGVQIGYKDMYPVVDSMALIENKKTGIVDTMIIRFQTKENSHLMVVAPVELIRKTLALIDPEWNK</sequence>
<accession>A0A1F4UAC6</accession>
<dbReference type="EMBL" id="MEUM01000093">
    <property type="protein sequence ID" value="OGC41827.1"/>
    <property type="molecule type" value="Genomic_DNA"/>
</dbReference>
<proteinExistence type="predicted"/>
<dbReference type="SUPFAM" id="SSF50494">
    <property type="entry name" value="Trypsin-like serine proteases"/>
    <property type="match status" value="1"/>
</dbReference>
<dbReference type="Pfam" id="PF13365">
    <property type="entry name" value="Trypsin_2"/>
    <property type="match status" value="1"/>
</dbReference>
<feature type="chain" id="PRO_5009514813" description="Serine protease" evidence="1">
    <location>
        <begin position="30"/>
        <end position="315"/>
    </location>
</feature>
<protein>
    <recommendedName>
        <fullName evidence="4">Serine protease</fullName>
    </recommendedName>
</protein>
<dbReference type="InterPro" id="IPR009003">
    <property type="entry name" value="Peptidase_S1_PA"/>
</dbReference>